<evidence type="ECO:0000256" key="1">
    <source>
        <dbReference type="SAM" id="MobiDB-lite"/>
    </source>
</evidence>
<proteinExistence type="predicted"/>
<sequence>MNLFQKIKNSAGKVTDRAQNVVEIGKLNTQITNIEREVGLYYKRMGEVFYEGFQSKDMSKAEKEMVELARTCGLLLEERDEIKYKIADLKNERLCPSCGKSVAKEALFCQFCGSKLPERKEAAPAESVQSHTVENVTAAASEWRYDAVAHKESSSENNIAEKEHNIASREEQEVEKPLPPNPEEEAKQQLELDRERKRQEELDRLIANWKENVTPNTTTSSSTSYSVAGNAAEMTKENEHAKTCSNCGKAITIYNKWCPHCGAQQ</sequence>
<reference evidence="3 4" key="1">
    <citation type="submission" date="2021-03" db="EMBL/GenBank/DDBJ databases">
        <title>Genomic Encyclopedia of Type Strains, Phase IV (KMG-IV): sequencing the most valuable type-strain genomes for metagenomic binning, comparative biology and taxonomic classification.</title>
        <authorList>
            <person name="Goeker M."/>
        </authorList>
    </citation>
    <scope>NUCLEOTIDE SEQUENCE [LARGE SCALE GENOMIC DNA]</scope>
    <source>
        <strain evidence="3 4">DSM 14349</strain>
    </source>
</reference>
<keyword evidence="4" id="KW-1185">Reference proteome</keyword>
<evidence type="ECO:0000259" key="2">
    <source>
        <dbReference type="Pfam" id="PF13240"/>
    </source>
</evidence>
<evidence type="ECO:0000313" key="3">
    <source>
        <dbReference type="EMBL" id="MBP1906884.1"/>
    </source>
</evidence>
<evidence type="ECO:0000313" key="4">
    <source>
        <dbReference type="Proteomes" id="UP001519272"/>
    </source>
</evidence>
<dbReference type="RefSeq" id="WP_210090474.1">
    <property type="nucleotide sequence ID" value="NZ_JAGGKG010000019.1"/>
</dbReference>
<feature type="compositionally biased region" description="Basic and acidic residues" evidence="1">
    <location>
        <begin position="184"/>
        <end position="194"/>
    </location>
</feature>
<organism evidence="3 4">
    <name type="scientific">Paenibacillus turicensis</name>
    <dbReference type="NCBI Taxonomy" id="160487"/>
    <lineage>
        <taxon>Bacteria</taxon>
        <taxon>Bacillati</taxon>
        <taxon>Bacillota</taxon>
        <taxon>Bacilli</taxon>
        <taxon>Bacillales</taxon>
        <taxon>Paenibacillaceae</taxon>
        <taxon>Paenibacillus</taxon>
    </lineage>
</organism>
<dbReference type="Proteomes" id="UP001519272">
    <property type="component" value="Unassembled WGS sequence"/>
</dbReference>
<name>A0ABS4FWP7_9BACL</name>
<dbReference type="Pfam" id="PF13240">
    <property type="entry name" value="Zn_Ribbon_1"/>
    <property type="match status" value="1"/>
</dbReference>
<feature type="region of interest" description="Disordered" evidence="1">
    <location>
        <begin position="149"/>
        <end position="194"/>
    </location>
</feature>
<feature type="compositionally biased region" description="Basic and acidic residues" evidence="1">
    <location>
        <begin position="149"/>
        <end position="176"/>
    </location>
</feature>
<protein>
    <submittedName>
        <fullName evidence="3">OB-fold protein</fullName>
    </submittedName>
</protein>
<feature type="domain" description="Zinc-ribbon" evidence="2">
    <location>
        <begin position="95"/>
        <end position="116"/>
    </location>
</feature>
<gene>
    <name evidence="3" type="ORF">J2Z32_003549</name>
</gene>
<dbReference type="EMBL" id="JAGGKG010000019">
    <property type="protein sequence ID" value="MBP1906884.1"/>
    <property type="molecule type" value="Genomic_DNA"/>
</dbReference>
<dbReference type="InterPro" id="IPR026870">
    <property type="entry name" value="Zinc_ribbon_dom"/>
</dbReference>
<accession>A0ABS4FWP7</accession>
<comment type="caution">
    <text evidence="3">The sequence shown here is derived from an EMBL/GenBank/DDBJ whole genome shotgun (WGS) entry which is preliminary data.</text>
</comment>